<dbReference type="Pfam" id="PF03129">
    <property type="entry name" value="HGTP_anticodon"/>
    <property type="match status" value="1"/>
</dbReference>
<evidence type="ECO:0000256" key="9">
    <source>
        <dbReference type="PIRSR" id="PIRSR001549-1"/>
    </source>
</evidence>
<dbReference type="InterPro" id="IPR041715">
    <property type="entry name" value="HisRS-like_core"/>
</dbReference>
<dbReference type="OrthoDB" id="9800814at2"/>
<dbReference type="GO" id="GO:0140096">
    <property type="term" value="F:catalytic activity, acting on a protein"/>
    <property type="evidence" value="ECO:0007669"/>
    <property type="project" value="UniProtKB-ARBA"/>
</dbReference>
<keyword evidence="12" id="KW-1185">Reference proteome</keyword>
<dbReference type="PANTHER" id="PTHR11476">
    <property type="entry name" value="HISTIDYL-TRNA SYNTHETASE"/>
    <property type="match status" value="1"/>
</dbReference>
<comment type="caution">
    <text evidence="11">The sequence shown here is derived from an EMBL/GenBank/DDBJ whole genome shotgun (WGS) entry which is preliminary data.</text>
</comment>
<evidence type="ECO:0000256" key="7">
    <source>
        <dbReference type="ARBA" id="ARBA00047639"/>
    </source>
</evidence>
<dbReference type="InterPro" id="IPR004516">
    <property type="entry name" value="HisRS/HisZ"/>
</dbReference>
<comment type="subunit">
    <text evidence="8">Homodimer.</text>
</comment>
<dbReference type="GO" id="GO:0005737">
    <property type="term" value="C:cytoplasm"/>
    <property type="evidence" value="ECO:0007669"/>
    <property type="project" value="UniProtKB-SubCell"/>
</dbReference>
<reference evidence="11 12" key="1">
    <citation type="submission" date="2019-04" db="EMBL/GenBank/DDBJ databases">
        <title>Microbes associate with the intestines of laboratory mice.</title>
        <authorList>
            <person name="Navarre W."/>
            <person name="Wong E."/>
            <person name="Huang K."/>
            <person name="Tropini C."/>
            <person name="Ng K."/>
            <person name="Yu B."/>
        </authorList>
    </citation>
    <scope>NUCLEOTIDE SEQUENCE [LARGE SCALE GENOMIC DNA]</scope>
    <source>
        <strain evidence="11 12">NM50_B9-20</strain>
    </source>
</reference>
<dbReference type="PROSITE" id="PS50862">
    <property type="entry name" value="AA_TRNA_LIGASE_II"/>
    <property type="match status" value="1"/>
</dbReference>
<dbReference type="EMBL" id="SRYR01000001">
    <property type="protein sequence ID" value="TGY44123.1"/>
    <property type="molecule type" value="Genomic_DNA"/>
</dbReference>
<dbReference type="CDD" id="cd00773">
    <property type="entry name" value="HisRS-like_core"/>
    <property type="match status" value="1"/>
</dbReference>
<dbReference type="InterPro" id="IPR004154">
    <property type="entry name" value="Anticodon-bd"/>
</dbReference>
<feature type="domain" description="Aminoacyl-transfer RNA synthetases class-II family profile" evidence="10">
    <location>
        <begin position="23"/>
        <end position="355"/>
    </location>
</feature>
<accession>A0A4S2DSA6</accession>
<evidence type="ECO:0000313" key="12">
    <source>
        <dbReference type="Proteomes" id="UP000306888"/>
    </source>
</evidence>
<dbReference type="InterPro" id="IPR036621">
    <property type="entry name" value="Anticodon-bd_dom_sf"/>
</dbReference>
<gene>
    <name evidence="8" type="primary">hisS</name>
    <name evidence="11" type="ORF">E5347_04720</name>
</gene>
<feature type="binding site" evidence="9">
    <location>
        <position position="130"/>
    </location>
    <ligand>
        <name>L-histidine</name>
        <dbReference type="ChEBI" id="CHEBI:57595"/>
    </ligand>
</feature>
<evidence type="ECO:0000256" key="6">
    <source>
        <dbReference type="ARBA" id="ARBA00023146"/>
    </source>
</evidence>
<keyword evidence="2 8" id="KW-0963">Cytoplasm</keyword>
<dbReference type="PIRSF" id="PIRSF001549">
    <property type="entry name" value="His-tRNA_synth"/>
    <property type="match status" value="1"/>
</dbReference>
<evidence type="ECO:0000259" key="10">
    <source>
        <dbReference type="PROSITE" id="PS50862"/>
    </source>
</evidence>
<evidence type="ECO:0000256" key="8">
    <source>
        <dbReference type="HAMAP-Rule" id="MF_00127"/>
    </source>
</evidence>
<evidence type="ECO:0000256" key="3">
    <source>
        <dbReference type="ARBA" id="ARBA00022741"/>
    </source>
</evidence>
<comment type="subcellular location">
    <subcellularLocation>
        <location evidence="8">Cytoplasm</location>
    </subcellularLocation>
</comment>
<name>A0A4S2DSA6_9CLOT</name>
<dbReference type="Pfam" id="PF13393">
    <property type="entry name" value="tRNA-synt_His"/>
    <property type="match status" value="1"/>
</dbReference>
<feature type="binding site" evidence="9">
    <location>
        <position position="112"/>
    </location>
    <ligand>
        <name>L-histidine</name>
        <dbReference type="ChEBI" id="CHEBI:57595"/>
    </ligand>
</feature>
<feature type="binding site" evidence="9">
    <location>
        <position position="126"/>
    </location>
    <ligand>
        <name>L-histidine</name>
        <dbReference type="ChEBI" id="CHEBI:57595"/>
    </ligand>
</feature>
<dbReference type="NCBIfam" id="TIGR00442">
    <property type="entry name" value="hisS"/>
    <property type="match status" value="1"/>
</dbReference>
<keyword evidence="3 8" id="KW-0547">Nucleotide-binding</keyword>
<dbReference type="GO" id="GO:0006427">
    <property type="term" value="P:histidyl-tRNA aminoacylation"/>
    <property type="evidence" value="ECO:0007669"/>
    <property type="project" value="UniProtKB-UniRule"/>
</dbReference>
<evidence type="ECO:0000256" key="5">
    <source>
        <dbReference type="ARBA" id="ARBA00022917"/>
    </source>
</evidence>
<keyword evidence="6 8" id="KW-0030">Aminoacyl-tRNA synthetase</keyword>
<evidence type="ECO:0000256" key="1">
    <source>
        <dbReference type="ARBA" id="ARBA00008226"/>
    </source>
</evidence>
<dbReference type="InterPro" id="IPR015807">
    <property type="entry name" value="His-tRNA-ligase"/>
</dbReference>
<organism evidence="11 12">
    <name type="scientific">Clostridium sartagoforme</name>
    <dbReference type="NCBI Taxonomy" id="84031"/>
    <lineage>
        <taxon>Bacteria</taxon>
        <taxon>Bacillati</taxon>
        <taxon>Bacillota</taxon>
        <taxon>Clostridia</taxon>
        <taxon>Eubacteriales</taxon>
        <taxon>Clostridiaceae</taxon>
        <taxon>Clostridium</taxon>
    </lineage>
</organism>
<dbReference type="GO" id="GO:0004821">
    <property type="term" value="F:histidine-tRNA ligase activity"/>
    <property type="evidence" value="ECO:0007669"/>
    <property type="project" value="UniProtKB-UniRule"/>
</dbReference>
<feature type="binding site" evidence="9">
    <location>
        <begin position="82"/>
        <end position="84"/>
    </location>
    <ligand>
        <name>L-histidine</name>
        <dbReference type="ChEBI" id="CHEBI:57595"/>
    </ligand>
</feature>
<dbReference type="HAMAP" id="MF_00127">
    <property type="entry name" value="His_tRNA_synth"/>
    <property type="match status" value="1"/>
</dbReference>
<keyword evidence="8 11" id="KW-0436">Ligase</keyword>
<dbReference type="Gene3D" id="3.40.50.800">
    <property type="entry name" value="Anticodon-binding domain"/>
    <property type="match status" value="1"/>
</dbReference>
<comment type="catalytic activity">
    <reaction evidence="7 8">
        <text>tRNA(His) + L-histidine + ATP = L-histidyl-tRNA(His) + AMP + diphosphate + H(+)</text>
        <dbReference type="Rhea" id="RHEA:17313"/>
        <dbReference type="Rhea" id="RHEA-COMP:9665"/>
        <dbReference type="Rhea" id="RHEA-COMP:9689"/>
        <dbReference type="ChEBI" id="CHEBI:15378"/>
        <dbReference type="ChEBI" id="CHEBI:30616"/>
        <dbReference type="ChEBI" id="CHEBI:33019"/>
        <dbReference type="ChEBI" id="CHEBI:57595"/>
        <dbReference type="ChEBI" id="CHEBI:78442"/>
        <dbReference type="ChEBI" id="CHEBI:78527"/>
        <dbReference type="ChEBI" id="CHEBI:456215"/>
        <dbReference type="EC" id="6.1.1.21"/>
    </reaction>
</comment>
<evidence type="ECO:0000256" key="2">
    <source>
        <dbReference type="ARBA" id="ARBA00022490"/>
    </source>
</evidence>
<proteinExistence type="inferred from homology"/>
<dbReference type="PANTHER" id="PTHR11476:SF7">
    <property type="entry name" value="HISTIDINE--TRNA LIGASE"/>
    <property type="match status" value="1"/>
</dbReference>
<sequence>MKKTIIKPTILPGFMELLPKEQRIFNDIVNKVTKVYEDNGCLPIDTPIIEKSEVLLAKTAGETEKQVYSFNKGSKNLSLRFDLTVPFSRYTAQYFNELTFPFKRYQIGKVYRGERNQKGRYREFYQFDVDIIGKDKLSISNDALVISLASKAFKSIGLTNYKFQISNRKILSGLLEYLKVDSAANEVMILIDKFDKIGEEIFKEELDKILDKEKSDLISKVINISGSKEEVIKSLELLNIKNDKFNLGIKELKNVSKTLELLGVQENEFLVNLKIIRGLDYYTGTVFETLLVNNEGYGSICSGGRYDNLAENYTNNILPGVGISIGLTRLFFVLKEIGFVDNYQLPSKIEYLIIPVSEINSYIYEVYNKLISLGKTVEIYFEEDKLKKKMNYANKFSIPNTIIIGEEEEINRTINLKDMNTGLQRILKLDDMNI</sequence>
<dbReference type="GO" id="GO:0016740">
    <property type="term" value="F:transferase activity"/>
    <property type="evidence" value="ECO:0007669"/>
    <property type="project" value="UniProtKB-ARBA"/>
</dbReference>
<dbReference type="GO" id="GO:0005524">
    <property type="term" value="F:ATP binding"/>
    <property type="evidence" value="ECO:0007669"/>
    <property type="project" value="UniProtKB-UniRule"/>
</dbReference>
<dbReference type="InterPro" id="IPR006195">
    <property type="entry name" value="aa-tRNA-synth_II"/>
</dbReference>
<dbReference type="InterPro" id="IPR045864">
    <property type="entry name" value="aa-tRNA-synth_II/BPL/LPL"/>
</dbReference>
<dbReference type="Proteomes" id="UP000306888">
    <property type="component" value="Unassembled WGS sequence"/>
</dbReference>
<feature type="binding site" evidence="9">
    <location>
        <position position="277"/>
    </location>
    <ligand>
        <name>L-histidine</name>
        <dbReference type="ChEBI" id="CHEBI:57595"/>
    </ligand>
</feature>
<evidence type="ECO:0000313" key="11">
    <source>
        <dbReference type="EMBL" id="TGY44123.1"/>
    </source>
</evidence>
<comment type="similarity">
    <text evidence="1 8">Belongs to the class-II aminoacyl-tRNA synthetase family.</text>
</comment>
<dbReference type="Gene3D" id="3.30.930.10">
    <property type="entry name" value="Bira Bifunctional Protein, Domain 2"/>
    <property type="match status" value="1"/>
</dbReference>
<dbReference type="SUPFAM" id="SSF55681">
    <property type="entry name" value="Class II aaRS and biotin synthetases"/>
    <property type="match status" value="1"/>
</dbReference>
<dbReference type="EC" id="6.1.1.21" evidence="8"/>
<dbReference type="SUPFAM" id="SSF52954">
    <property type="entry name" value="Class II aaRS ABD-related"/>
    <property type="match status" value="1"/>
</dbReference>
<dbReference type="RefSeq" id="WP_136005111.1">
    <property type="nucleotide sequence ID" value="NZ_SRYR01000001.1"/>
</dbReference>
<keyword evidence="4 8" id="KW-0067">ATP-binding</keyword>
<protein>
    <recommendedName>
        <fullName evidence="8">Histidine--tRNA ligase</fullName>
        <ecNumber evidence="8">6.1.1.21</ecNumber>
    </recommendedName>
    <alternativeName>
        <fullName evidence="8">Histidyl-tRNA synthetase</fullName>
        <shortName evidence="8">HisRS</shortName>
    </alternativeName>
</protein>
<keyword evidence="5 8" id="KW-0648">Protein biosynthesis</keyword>
<evidence type="ECO:0000256" key="4">
    <source>
        <dbReference type="ARBA" id="ARBA00022840"/>
    </source>
</evidence>
<dbReference type="AlphaFoldDB" id="A0A4S2DSA6"/>
<feature type="binding site" evidence="9">
    <location>
        <begin position="281"/>
        <end position="282"/>
    </location>
    <ligand>
        <name>L-histidine</name>
        <dbReference type="ChEBI" id="CHEBI:57595"/>
    </ligand>
</feature>